<sequence length="103" mass="11958">MATLTETQLRICARACITRYDQGEGDIATIIGSYALDEKQREQVMKMILSHRSDLVSENVEDLSSMEVSNTQRETVKWYSSIFRKRTEQKSLYPKEEQACMKE</sequence>
<organism evidence="1 2">
    <name type="scientific">Paenibacillus kribbensis</name>
    <dbReference type="NCBI Taxonomy" id="172713"/>
    <lineage>
        <taxon>Bacteria</taxon>
        <taxon>Bacillati</taxon>
        <taxon>Bacillota</taxon>
        <taxon>Bacilli</taxon>
        <taxon>Bacillales</taxon>
        <taxon>Paenibacillaceae</taxon>
        <taxon>Paenibacillus</taxon>
    </lineage>
</organism>
<gene>
    <name evidence="1" type="ORF">B4V02_19405</name>
</gene>
<dbReference type="EMBL" id="CP020028">
    <property type="protein sequence ID" value="ASR48706.1"/>
    <property type="molecule type" value="Genomic_DNA"/>
</dbReference>
<reference evidence="1 2" key="1">
    <citation type="submission" date="2017-03" db="EMBL/GenBank/DDBJ databases">
        <title>Complete genome sequence of Paenibacillus Kribbensis producing bioflocculants.</title>
        <authorList>
            <person name="Lee H.-G."/>
            <person name="Oh H.-M."/>
        </authorList>
    </citation>
    <scope>NUCLEOTIDE SEQUENCE [LARGE SCALE GENOMIC DNA]</scope>
    <source>
        <strain evidence="1 2">AM49</strain>
    </source>
</reference>
<accession>A0A222WRB0</accession>
<dbReference type="STRING" id="172713.GCA_001705305_03540"/>
<evidence type="ECO:0000313" key="1">
    <source>
        <dbReference type="EMBL" id="ASR48706.1"/>
    </source>
</evidence>
<name>A0A222WRB0_9BACL</name>
<evidence type="ECO:0000313" key="2">
    <source>
        <dbReference type="Proteomes" id="UP000214666"/>
    </source>
</evidence>
<protein>
    <submittedName>
        <fullName evidence="1">Uncharacterized protein</fullName>
    </submittedName>
</protein>
<dbReference type="OrthoDB" id="2662985at2"/>
<dbReference type="AlphaFoldDB" id="A0A222WRB0"/>
<proteinExistence type="predicted"/>
<keyword evidence="2" id="KW-1185">Reference proteome</keyword>
<dbReference type="RefSeq" id="WP_094156013.1">
    <property type="nucleotide sequence ID" value="NZ_CP020028.1"/>
</dbReference>
<dbReference type="KEGG" id="pkb:B4V02_19405"/>
<dbReference type="Proteomes" id="UP000214666">
    <property type="component" value="Chromosome"/>
</dbReference>